<evidence type="ECO:0000313" key="1">
    <source>
        <dbReference type="EMBL" id="CAG8562997.1"/>
    </source>
</evidence>
<protein>
    <submittedName>
        <fullName evidence="1">28460_t:CDS:1</fullName>
    </submittedName>
</protein>
<reference evidence="1" key="1">
    <citation type="submission" date="2021-06" db="EMBL/GenBank/DDBJ databases">
        <authorList>
            <person name="Kallberg Y."/>
            <person name="Tangrot J."/>
            <person name="Rosling A."/>
        </authorList>
    </citation>
    <scope>NUCLEOTIDE SEQUENCE</scope>
    <source>
        <strain evidence="1">MA453B</strain>
    </source>
</reference>
<sequence length="41" mass="4908">VKWGQKWIPETILPAIVHMRISKKLKILKALQKKRRNSLEK</sequence>
<accession>A0A9N9BFK5</accession>
<evidence type="ECO:0000313" key="2">
    <source>
        <dbReference type="Proteomes" id="UP000789405"/>
    </source>
</evidence>
<proteinExistence type="predicted"/>
<gene>
    <name evidence="1" type="ORF">DERYTH_LOCUS5829</name>
</gene>
<comment type="caution">
    <text evidence="1">The sequence shown here is derived from an EMBL/GenBank/DDBJ whole genome shotgun (WGS) entry which is preliminary data.</text>
</comment>
<organism evidence="1 2">
    <name type="scientific">Dentiscutata erythropus</name>
    <dbReference type="NCBI Taxonomy" id="1348616"/>
    <lineage>
        <taxon>Eukaryota</taxon>
        <taxon>Fungi</taxon>
        <taxon>Fungi incertae sedis</taxon>
        <taxon>Mucoromycota</taxon>
        <taxon>Glomeromycotina</taxon>
        <taxon>Glomeromycetes</taxon>
        <taxon>Diversisporales</taxon>
        <taxon>Gigasporaceae</taxon>
        <taxon>Dentiscutata</taxon>
    </lineage>
</organism>
<dbReference type="AlphaFoldDB" id="A0A9N9BFK5"/>
<name>A0A9N9BFK5_9GLOM</name>
<feature type="non-terminal residue" evidence="1">
    <location>
        <position position="41"/>
    </location>
</feature>
<keyword evidence="2" id="KW-1185">Reference proteome</keyword>
<feature type="non-terminal residue" evidence="1">
    <location>
        <position position="1"/>
    </location>
</feature>
<dbReference type="EMBL" id="CAJVPY010002513">
    <property type="protein sequence ID" value="CAG8562997.1"/>
    <property type="molecule type" value="Genomic_DNA"/>
</dbReference>
<dbReference type="Proteomes" id="UP000789405">
    <property type="component" value="Unassembled WGS sequence"/>
</dbReference>